<protein>
    <submittedName>
        <fullName evidence="1">Uncharacterized protein</fullName>
    </submittedName>
</protein>
<accession>A0A6J5GXQ9</accession>
<evidence type="ECO:0000313" key="2">
    <source>
        <dbReference type="Proteomes" id="UP000494252"/>
    </source>
</evidence>
<dbReference type="Proteomes" id="UP000494252">
    <property type="component" value="Unassembled WGS sequence"/>
</dbReference>
<reference evidence="1 2" key="1">
    <citation type="submission" date="2020-04" db="EMBL/GenBank/DDBJ databases">
        <authorList>
            <person name="De Canck E."/>
        </authorList>
    </citation>
    <scope>NUCLEOTIDE SEQUENCE [LARGE SCALE GENOMIC DNA]</scope>
    <source>
        <strain evidence="1 2">LMG 27177</strain>
    </source>
</reference>
<proteinExistence type="predicted"/>
<keyword evidence="2" id="KW-1185">Reference proteome</keyword>
<dbReference type="AlphaFoldDB" id="A0A6J5GXQ9"/>
<gene>
    <name evidence="1" type="ORF">LMG27177_06611</name>
</gene>
<evidence type="ECO:0000313" key="1">
    <source>
        <dbReference type="EMBL" id="CAB3808668.1"/>
    </source>
</evidence>
<organism evidence="1 2">
    <name type="scientific">Paraburkholderia fynbosensis</name>
    <dbReference type="NCBI Taxonomy" id="1200993"/>
    <lineage>
        <taxon>Bacteria</taxon>
        <taxon>Pseudomonadati</taxon>
        <taxon>Pseudomonadota</taxon>
        <taxon>Betaproteobacteria</taxon>
        <taxon>Burkholderiales</taxon>
        <taxon>Burkholderiaceae</taxon>
        <taxon>Paraburkholderia</taxon>
    </lineage>
</organism>
<name>A0A6J5GXQ9_9BURK</name>
<sequence>MSGKAVHRSMAPCGKQKMAAPVGAAIFYWISRRIAGLAPPGERPASQGLAVWVATGKRLKAPRHLASSAYRACGNCAGPRKRLRGIQRCALRVVGGAVPVAGTRVSGHRRMRVHGARRGHGVVRIGLIRHDRIRRLRLLDPASYLRDQIDVREALAAAAMGDPRHHVQPCEIAHARLAHRALHRLVVSDREERRDVLVGPAVPQDQLAAGAPECGQVGLVASLSGWLACRKLV</sequence>
<dbReference type="EMBL" id="CADIKI010000027">
    <property type="protein sequence ID" value="CAB3808668.1"/>
    <property type="molecule type" value="Genomic_DNA"/>
</dbReference>